<dbReference type="Proteomes" id="UP000605024">
    <property type="component" value="Unassembled WGS sequence"/>
</dbReference>
<accession>A0A8I0KMT1</accession>
<dbReference type="EMBL" id="JACXSK010000042">
    <property type="protein sequence ID" value="MBD3126289.1"/>
    <property type="molecule type" value="Genomic_DNA"/>
</dbReference>
<evidence type="ECO:0000256" key="1">
    <source>
        <dbReference type="SAM" id="Phobius"/>
    </source>
</evidence>
<organism evidence="2 3">
    <name type="scientific">Citrobacter braakii</name>
    <dbReference type="NCBI Taxonomy" id="57706"/>
    <lineage>
        <taxon>Bacteria</taxon>
        <taxon>Pseudomonadati</taxon>
        <taxon>Pseudomonadota</taxon>
        <taxon>Gammaproteobacteria</taxon>
        <taxon>Enterobacterales</taxon>
        <taxon>Enterobacteriaceae</taxon>
        <taxon>Citrobacter</taxon>
        <taxon>Citrobacter freundii complex</taxon>
    </lineage>
</organism>
<sequence>MSTEMSQQVPNNTTYNAPVTINNYYYGCPVPPPEEPPVVPAKKKRGWVFETASILLGTVITWWQAGHNGVMMSFLTALLIWMGVPVGMAPVLATGLITVSVCAAPTVLLSVLRWVVNQK</sequence>
<name>A0A8I0KMT1_CITBR</name>
<protein>
    <submittedName>
        <fullName evidence="2">Uncharacterized protein</fullName>
    </submittedName>
</protein>
<dbReference type="RefSeq" id="WP_191027971.1">
    <property type="nucleotide sequence ID" value="NZ_JACXSK010000042.1"/>
</dbReference>
<evidence type="ECO:0000313" key="2">
    <source>
        <dbReference type="EMBL" id="MBD3126289.1"/>
    </source>
</evidence>
<keyword evidence="1" id="KW-1133">Transmembrane helix</keyword>
<reference evidence="2" key="1">
    <citation type="submission" date="2020-09" db="EMBL/GenBank/DDBJ databases">
        <title>Characterization of IncC plasmids in Enterobacterales of food-producing animals originating from China.</title>
        <authorList>
            <person name="Zhang Y."/>
            <person name="Lei C.-W."/>
        </authorList>
    </citation>
    <scope>NUCLEOTIDE SEQUENCE</scope>
    <source>
        <strain evidence="2">CC1</strain>
    </source>
</reference>
<evidence type="ECO:0000313" key="3">
    <source>
        <dbReference type="Proteomes" id="UP000605024"/>
    </source>
</evidence>
<feature type="transmembrane region" description="Helical" evidence="1">
    <location>
        <begin position="46"/>
        <end position="63"/>
    </location>
</feature>
<feature type="transmembrane region" description="Helical" evidence="1">
    <location>
        <begin position="70"/>
        <end position="89"/>
    </location>
</feature>
<keyword evidence="1" id="KW-0472">Membrane</keyword>
<comment type="caution">
    <text evidence="2">The sequence shown here is derived from an EMBL/GenBank/DDBJ whole genome shotgun (WGS) entry which is preliminary data.</text>
</comment>
<proteinExistence type="predicted"/>
<dbReference type="AlphaFoldDB" id="A0A8I0KMT1"/>
<keyword evidence="1" id="KW-0812">Transmembrane</keyword>
<gene>
    <name evidence="2" type="ORF">ID160_26970</name>
</gene>